<keyword evidence="2" id="KW-1185">Reference proteome</keyword>
<gene>
    <name evidence="1" type="ORF">C3E79_04970</name>
</gene>
<evidence type="ECO:0000313" key="2">
    <source>
        <dbReference type="Proteomes" id="UP000244754"/>
    </source>
</evidence>
<evidence type="ECO:0000313" key="1">
    <source>
        <dbReference type="EMBL" id="AWB83911.1"/>
    </source>
</evidence>
<dbReference type="KEGG" id="clia:C3E79_04970"/>
<proteinExistence type="predicted"/>
<dbReference type="AlphaFoldDB" id="A0A2S0WDS3"/>
<dbReference type="OrthoDB" id="4414332at2"/>
<sequence>MRKRFIAAVTAATLLAPATAGAQEEKSSVEGFGTDAYVNLSSESDGARDARETVQSSTWMGKALASSDNDTPVLDAWVAGSSLPDTLHPVDMASREINASSKLFSGDVEMSAQGSSQLTTSWIIVGLATIIFGQLAELVMRGIRTLR</sequence>
<accession>A0A2S0WDS3</accession>
<reference evidence="2" key="1">
    <citation type="submission" date="2018-01" db="EMBL/GenBank/DDBJ databases">
        <authorList>
            <person name="Li J."/>
        </authorList>
    </citation>
    <scope>NUCLEOTIDE SEQUENCE [LARGE SCALE GENOMIC DNA]</scope>
    <source>
        <strain evidence="2">2184</strain>
    </source>
</reference>
<dbReference type="Proteomes" id="UP000244754">
    <property type="component" value="Chromosome"/>
</dbReference>
<organism evidence="1 2">
    <name type="scientific">Corynebacterium liangguodongii</name>
    <dbReference type="NCBI Taxonomy" id="2079535"/>
    <lineage>
        <taxon>Bacteria</taxon>
        <taxon>Bacillati</taxon>
        <taxon>Actinomycetota</taxon>
        <taxon>Actinomycetes</taxon>
        <taxon>Mycobacteriales</taxon>
        <taxon>Corynebacteriaceae</taxon>
        <taxon>Corynebacterium</taxon>
    </lineage>
</organism>
<name>A0A2S0WDS3_9CORY</name>
<protein>
    <submittedName>
        <fullName evidence="1">Uncharacterized protein</fullName>
    </submittedName>
</protein>
<dbReference type="RefSeq" id="WP_108403920.1">
    <property type="nucleotide sequence ID" value="NZ_CP026948.1"/>
</dbReference>
<dbReference type="EMBL" id="CP026948">
    <property type="protein sequence ID" value="AWB83911.1"/>
    <property type="molecule type" value="Genomic_DNA"/>
</dbReference>